<protein>
    <submittedName>
        <fullName evidence="2">ATP-binding protein</fullName>
    </submittedName>
</protein>
<feature type="domain" description="ORC1/DEAH AAA+ ATPase" evidence="1">
    <location>
        <begin position="37"/>
        <end position="169"/>
    </location>
</feature>
<reference evidence="2 3" key="1">
    <citation type="journal article" date="2014" name="Genome Announc.">
        <title>Genome Sequence of Pseudomonas sp. Strain P482, a Tomato Rhizosphere Isolate with Broad-Spectrum Antimicrobial Activity.</title>
        <authorList>
            <person name="Krzyzanowska D.M."/>
            <person name="Ossowicki A."/>
            <person name="Jafra S."/>
        </authorList>
    </citation>
    <scope>NUCLEOTIDE SEQUENCE [LARGE SCALE GENOMIC DNA]</scope>
    <source>
        <strain evidence="2 3">P482</strain>
    </source>
</reference>
<dbReference type="GO" id="GO:0005524">
    <property type="term" value="F:ATP binding"/>
    <property type="evidence" value="ECO:0007669"/>
    <property type="project" value="UniProtKB-KW"/>
</dbReference>
<dbReference type="GO" id="GO:0016887">
    <property type="term" value="F:ATP hydrolysis activity"/>
    <property type="evidence" value="ECO:0007669"/>
    <property type="project" value="InterPro"/>
</dbReference>
<dbReference type="InterPro" id="IPR049945">
    <property type="entry name" value="AAA_22"/>
</dbReference>
<dbReference type="KEGG" id="pdw:BV82_5215"/>
<proteinExistence type="predicted"/>
<keyword evidence="2" id="KW-0547">Nucleotide-binding</keyword>
<reference evidence="2 3" key="2">
    <citation type="journal article" date="2016" name="Front. Microbiol.">
        <title>When Genome-Based Approach Meets the 'Old but Good': Revealing Genes Involved in the Antibacterial Activity of Pseudomonas sp. P482 against Soft Rot Pathogens.</title>
        <authorList>
            <person name="Krzyzanowska D.M."/>
            <person name="Ossowicki A."/>
            <person name="Rajewska M."/>
            <person name="Maciag T."/>
            <person name="Jablonska M."/>
            <person name="Obuchowski M."/>
            <person name="Heeb S."/>
            <person name="Jafra S."/>
        </authorList>
    </citation>
    <scope>NUCLEOTIDE SEQUENCE [LARGE SCALE GENOMIC DNA]</scope>
    <source>
        <strain evidence="2 3">P482</strain>
    </source>
</reference>
<evidence type="ECO:0000313" key="3">
    <source>
        <dbReference type="Proteomes" id="UP000027121"/>
    </source>
</evidence>
<organism evidence="2 3">
    <name type="scientific">Pseudomonas donghuensis</name>
    <dbReference type="NCBI Taxonomy" id="1163398"/>
    <lineage>
        <taxon>Bacteria</taxon>
        <taxon>Pseudomonadati</taxon>
        <taxon>Pseudomonadota</taxon>
        <taxon>Gammaproteobacteria</taxon>
        <taxon>Pseudomonadales</taxon>
        <taxon>Pseudomonadaceae</taxon>
        <taxon>Pseudomonas</taxon>
    </lineage>
</organism>
<dbReference type="InterPro" id="IPR027417">
    <property type="entry name" value="P-loop_NTPase"/>
</dbReference>
<name>A0AAP0S9H7_9PSED</name>
<evidence type="ECO:0000313" key="2">
    <source>
        <dbReference type="EMBL" id="KDN97006.2"/>
    </source>
</evidence>
<dbReference type="Proteomes" id="UP000027121">
    <property type="component" value="Chromosome"/>
</dbReference>
<dbReference type="SUPFAM" id="SSF52540">
    <property type="entry name" value="P-loop containing nucleoside triphosphate hydrolases"/>
    <property type="match status" value="1"/>
</dbReference>
<keyword evidence="3" id="KW-1185">Reference proteome</keyword>
<dbReference type="Gene3D" id="3.40.50.300">
    <property type="entry name" value="P-loop containing nucleotide triphosphate hydrolases"/>
    <property type="match status" value="1"/>
</dbReference>
<sequence>MKTSGHPLVTAQAQIITQQMVRVYQLCLDRVGARRAAVLFEGSSRTGKTCCSEFVAARMRSQLPTVLVILHVARSRLARQRQSVLKELCISENILPQARGVDHLQHFLAYIEAHVTGEVAPHCILIVDEVQNWEPNDFHVLADLHNYLHLQGITLTLIGFAQPEIYSRLSGLKAVKHYQIIARFFAEIIPFRGCQSIEELATILQACDTGSEFPCGSGISYTAYFIPQAYAAGFRLVPLAALFWNAFGESVAGKYIKNLPMQHLRESIVCLLLLLAPHDNELLEADDKLVNEAVRRSGVGVFCDAL</sequence>
<keyword evidence="2" id="KW-0067">ATP-binding</keyword>
<accession>A0AAP0S9H7</accession>
<dbReference type="GeneID" id="98283466"/>
<dbReference type="RefSeq" id="WP_036997219.1">
    <property type="nucleotide sequence ID" value="NZ_CP071706.1"/>
</dbReference>
<dbReference type="Pfam" id="PF13401">
    <property type="entry name" value="AAA_22"/>
    <property type="match status" value="1"/>
</dbReference>
<evidence type="ECO:0000259" key="1">
    <source>
        <dbReference type="Pfam" id="PF13401"/>
    </source>
</evidence>
<dbReference type="EMBL" id="CP071706">
    <property type="protein sequence ID" value="KDN97006.2"/>
    <property type="molecule type" value="Genomic_DNA"/>
</dbReference>
<dbReference type="AlphaFoldDB" id="A0AAP0S9H7"/>
<gene>
    <name evidence="2" type="ORF">BV82_5215</name>
</gene>